<feature type="transmembrane region" description="Helical" evidence="1">
    <location>
        <begin position="42"/>
        <end position="64"/>
    </location>
</feature>
<name>A0A3D3R4L8_9PLAN</name>
<evidence type="ECO:0000313" key="3">
    <source>
        <dbReference type="Proteomes" id="UP000263642"/>
    </source>
</evidence>
<comment type="caution">
    <text evidence="2">The sequence shown here is derived from an EMBL/GenBank/DDBJ whole genome shotgun (WGS) entry which is preliminary data.</text>
</comment>
<dbReference type="EMBL" id="DQAY01000052">
    <property type="protein sequence ID" value="HCO23108.1"/>
    <property type="molecule type" value="Genomic_DNA"/>
</dbReference>
<dbReference type="Proteomes" id="UP000263642">
    <property type="component" value="Unassembled WGS sequence"/>
</dbReference>
<dbReference type="AlphaFoldDB" id="A0A3D3R4L8"/>
<protein>
    <submittedName>
        <fullName evidence="2">Uncharacterized protein</fullName>
    </submittedName>
</protein>
<keyword evidence="1" id="KW-1133">Transmembrane helix</keyword>
<gene>
    <name evidence="2" type="ORF">DIT97_08635</name>
</gene>
<keyword evidence="1" id="KW-0812">Transmembrane</keyword>
<reference evidence="2 3" key="1">
    <citation type="journal article" date="2018" name="Nat. Biotechnol.">
        <title>A standardized bacterial taxonomy based on genome phylogeny substantially revises the tree of life.</title>
        <authorList>
            <person name="Parks D.H."/>
            <person name="Chuvochina M."/>
            <person name="Waite D.W."/>
            <person name="Rinke C."/>
            <person name="Skarshewski A."/>
            <person name="Chaumeil P.A."/>
            <person name="Hugenholtz P."/>
        </authorList>
    </citation>
    <scope>NUCLEOTIDE SEQUENCE [LARGE SCALE GENOMIC DNA]</scope>
    <source>
        <strain evidence="2">UBA9375</strain>
    </source>
</reference>
<accession>A0A3D3R4L8</accession>
<evidence type="ECO:0000256" key="1">
    <source>
        <dbReference type="SAM" id="Phobius"/>
    </source>
</evidence>
<dbReference type="RefSeq" id="WP_154930533.1">
    <property type="nucleotide sequence ID" value="NZ_CP036341.1"/>
</dbReference>
<proteinExistence type="predicted"/>
<organism evidence="2 3">
    <name type="scientific">Gimesia maris</name>
    <dbReference type="NCBI Taxonomy" id="122"/>
    <lineage>
        <taxon>Bacteria</taxon>
        <taxon>Pseudomonadati</taxon>
        <taxon>Planctomycetota</taxon>
        <taxon>Planctomycetia</taxon>
        <taxon>Planctomycetales</taxon>
        <taxon>Planctomycetaceae</taxon>
        <taxon>Gimesia</taxon>
    </lineage>
</organism>
<sequence length="96" mass="11474">MTVRRILWIHTFVVIIFLYLPAIGHLRLLFDFLSTPSVFIRPIAWLLISYLLLFYPLLLIIALVRDKPGEYTLIWDLFYGSLLYFYTLHMAIPRIE</sequence>
<feature type="transmembrane region" description="Helical" evidence="1">
    <location>
        <begin position="7"/>
        <end position="30"/>
    </location>
</feature>
<keyword evidence="1" id="KW-0472">Membrane</keyword>
<feature type="transmembrane region" description="Helical" evidence="1">
    <location>
        <begin position="71"/>
        <end position="92"/>
    </location>
</feature>
<evidence type="ECO:0000313" key="2">
    <source>
        <dbReference type="EMBL" id="HCO23108.1"/>
    </source>
</evidence>